<comment type="cofactor">
    <cofactor evidence="1">
        <name>Zn(2+)</name>
        <dbReference type="ChEBI" id="CHEBI:29105"/>
    </cofactor>
</comment>
<dbReference type="SUPFAM" id="SSF53187">
    <property type="entry name" value="Zn-dependent exopeptidases"/>
    <property type="match status" value="1"/>
</dbReference>
<accession>X1GIG5</accession>
<dbReference type="GO" id="GO:0008270">
    <property type="term" value="F:zinc ion binding"/>
    <property type="evidence" value="ECO:0007669"/>
    <property type="project" value="InterPro"/>
</dbReference>
<dbReference type="PROSITE" id="PS52035">
    <property type="entry name" value="PEPTIDASE_M14"/>
    <property type="match status" value="1"/>
</dbReference>
<evidence type="ECO:0000256" key="1">
    <source>
        <dbReference type="ARBA" id="ARBA00001947"/>
    </source>
</evidence>
<evidence type="ECO:0000256" key="3">
    <source>
        <dbReference type="ARBA" id="ARBA00022670"/>
    </source>
</evidence>
<evidence type="ECO:0000313" key="9">
    <source>
        <dbReference type="EMBL" id="GAH32808.1"/>
    </source>
</evidence>
<reference evidence="9" key="1">
    <citation type="journal article" date="2014" name="Front. Microbiol.">
        <title>High frequency of phylogenetically diverse reductive dehalogenase-homologous genes in deep subseafloor sedimentary metagenomes.</title>
        <authorList>
            <person name="Kawai M."/>
            <person name="Futagami T."/>
            <person name="Toyoda A."/>
            <person name="Takaki Y."/>
            <person name="Nishi S."/>
            <person name="Hori S."/>
            <person name="Arai W."/>
            <person name="Tsubouchi T."/>
            <person name="Morono Y."/>
            <person name="Uchiyama I."/>
            <person name="Ito T."/>
            <person name="Fujiyama A."/>
            <person name="Inagaki F."/>
            <person name="Takami H."/>
        </authorList>
    </citation>
    <scope>NUCLEOTIDE SEQUENCE</scope>
    <source>
        <strain evidence="9">Expedition CK06-06</strain>
    </source>
</reference>
<evidence type="ECO:0000256" key="5">
    <source>
        <dbReference type="ARBA" id="ARBA00022833"/>
    </source>
</evidence>
<dbReference type="GO" id="GO:0005615">
    <property type="term" value="C:extracellular space"/>
    <property type="evidence" value="ECO:0007669"/>
    <property type="project" value="TreeGrafter"/>
</dbReference>
<keyword evidence="6" id="KW-0482">Metalloprotease</keyword>
<sequence length="291" mass="32259">MNPVRNSKTNTNMLNAVRNPMGAEHSTKREISNVMNRKRSIIPMACALFTVLAFAGCYQPVDYPVIVDVPPPTVVEPAIPRRIVGKSIQNRPIEYSVLGQGRDVTFILAAIHGSEPAGIPLVRRLAQYLQQYPHLLQGRKVVLLPVANPDGVAHNSRYNARGVDLNRNFSTANRINSRRFGRTALSEPEARVIEQLIRQYAPGRVVSIHQPLACIDYDGPALALARRMSEYCNLPLIKLGPKPGSLGSYAGVTLRIPTITLELPRFADRLNSERLWQRYGPALIAAVVYPN</sequence>
<dbReference type="PANTHER" id="PTHR11705:SF143">
    <property type="entry name" value="SLL0236 PROTEIN"/>
    <property type="match status" value="1"/>
</dbReference>
<evidence type="ECO:0000256" key="7">
    <source>
        <dbReference type="SAM" id="Phobius"/>
    </source>
</evidence>
<dbReference type="GO" id="GO:0004181">
    <property type="term" value="F:metallocarboxypeptidase activity"/>
    <property type="evidence" value="ECO:0007669"/>
    <property type="project" value="InterPro"/>
</dbReference>
<feature type="non-terminal residue" evidence="9">
    <location>
        <position position="291"/>
    </location>
</feature>
<dbReference type="InterPro" id="IPR000834">
    <property type="entry name" value="Peptidase_M14"/>
</dbReference>
<dbReference type="PANTHER" id="PTHR11705">
    <property type="entry name" value="PROTEASE FAMILY M14 CARBOXYPEPTIDASE A,B"/>
    <property type="match status" value="1"/>
</dbReference>
<comment type="caution">
    <text evidence="9">The sequence shown here is derived from an EMBL/GenBank/DDBJ whole genome shotgun (WGS) entry which is preliminary data.</text>
</comment>
<keyword evidence="7" id="KW-0472">Membrane</keyword>
<dbReference type="Gene3D" id="3.40.630.10">
    <property type="entry name" value="Zn peptidases"/>
    <property type="match status" value="1"/>
</dbReference>
<feature type="transmembrane region" description="Helical" evidence="7">
    <location>
        <begin position="41"/>
        <end position="61"/>
    </location>
</feature>
<keyword evidence="5" id="KW-0862">Zinc</keyword>
<comment type="similarity">
    <text evidence="2">Belongs to the peptidase M14 family.</text>
</comment>
<evidence type="ECO:0000256" key="4">
    <source>
        <dbReference type="ARBA" id="ARBA00022801"/>
    </source>
</evidence>
<evidence type="ECO:0000259" key="8">
    <source>
        <dbReference type="PROSITE" id="PS52035"/>
    </source>
</evidence>
<evidence type="ECO:0000256" key="6">
    <source>
        <dbReference type="ARBA" id="ARBA00023049"/>
    </source>
</evidence>
<keyword evidence="7" id="KW-1133">Transmembrane helix</keyword>
<gene>
    <name evidence="9" type="ORF">S03H2_17615</name>
</gene>
<dbReference type="EMBL" id="BARU01009100">
    <property type="protein sequence ID" value="GAH32808.1"/>
    <property type="molecule type" value="Genomic_DNA"/>
</dbReference>
<feature type="domain" description="Peptidase M14" evidence="8">
    <location>
        <begin position="59"/>
        <end position="291"/>
    </location>
</feature>
<dbReference type="Pfam" id="PF00246">
    <property type="entry name" value="Peptidase_M14"/>
    <property type="match status" value="1"/>
</dbReference>
<keyword evidence="4" id="KW-0378">Hydrolase</keyword>
<protein>
    <recommendedName>
        <fullName evidence="8">Peptidase M14 domain-containing protein</fullName>
    </recommendedName>
</protein>
<dbReference type="GO" id="GO:0006508">
    <property type="term" value="P:proteolysis"/>
    <property type="evidence" value="ECO:0007669"/>
    <property type="project" value="UniProtKB-KW"/>
</dbReference>
<evidence type="ECO:0000256" key="2">
    <source>
        <dbReference type="ARBA" id="ARBA00005988"/>
    </source>
</evidence>
<dbReference type="AlphaFoldDB" id="X1GIG5"/>
<keyword evidence="7" id="KW-0812">Transmembrane</keyword>
<keyword evidence="3" id="KW-0645">Protease</keyword>
<organism evidence="9">
    <name type="scientific">marine sediment metagenome</name>
    <dbReference type="NCBI Taxonomy" id="412755"/>
    <lineage>
        <taxon>unclassified sequences</taxon>
        <taxon>metagenomes</taxon>
        <taxon>ecological metagenomes</taxon>
    </lineage>
</organism>
<name>X1GIG5_9ZZZZ</name>
<proteinExistence type="inferred from homology"/>